<dbReference type="GO" id="GO:0005886">
    <property type="term" value="C:plasma membrane"/>
    <property type="evidence" value="ECO:0007669"/>
    <property type="project" value="UniProtKB-SubCell"/>
</dbReference>
<dbReference type="InterPro" id="IPR003811">
    <property type="entry name" value="G3P_acylTferase_PlsY"/>
</dbReference>
<evidence type="ECO:0000256" key="2">
    <source>
        <dbReference type="ARBA" id="ARBA00022516"/>
    </source>
</evidence>
<feature type="transmembrane region" description="Helical" evidence="10">
    <location>
        <begin position="152"/>
        <end position="176"/>
    </location>
</feature>
<dbReference type="RefSeq" id="WP_324619677.1">
    <property type="nucleotide sequence ID" value="NZ_JAYKOT010000003.1"/>
</dbReference>
<evidence type="ECO:0000313" key="11">
    <source>
        <dbReference type="EMBL" id="MEB3429492.1"/>
    </source>
</evidence>
<comment type="catalytic activity">
    <reaction evidence="10">
        <text>an acyl phosphate + sn-glycerol 3-phosphate = a 1-acyl-sn-glycero-3-phosphate + phosphate</text>
        <dbReference type="Rhea" id="RHEA:34075"/>
        <dbReference type="ChEBI" id="CHEBI:43474"/>
        <dbReference type="ChEBI" id="CHEBI:57597"/>
        <dbReference type="ChEBI" id="CHEBI:57970"/>
        <dbReference type="ChEBI" id="CHEBI:59918"/>
        <dbReference type="EC" id="2.3.1.275"/>
    </reaction>
</comment>
<evidence type="ECO:0000256" key="10">
    <source>
        <dbReference type="HAMAP-Rule" id="MF_01043"/>
    </source>
</evidence>
<proteinExistence type="inferred from homology"/>
<dbReference type="GO" id="GO:0043772">
    <property type="term" value="F:acyl-phosphate glycerol-3-phosphate acyltransferase activity"/>
    <property type="evidence" value="ECO:0007669"/>
    <property type="project" value="UniProtKB-UniRule"/>
</dbReference>
<feature type="transmembrane region" description="Helical" evidence="10">
    <location>
        <begin position="78"/>
        <end position="99"/>
    </location>
</feature>
<keyword evidence="9 10" id="KW-1208">Phospholipid metabolism</keyword>
<feature type="transmembrane region" description="Helical" evidence="10">
    <location>
        <begin position="6"/>
        <end position="28"/>
    </location>
</feature>
<dbReference type="EC" id="2.3.1.275" evidence="10"/>
<keyword evidence="11" id="KW-0012">Acyltransferase</keyword>
<comment type="subcellular location">
    <subcellularLocation>
        <location evidence="10">Cell membrane</location>
        <topology evidence="10">Multi-pass membrane protein</topology>
    </subcellularLocation>
</comment>
<keyword evidence="1 10" id="KW-1003">Cell membrane</keyword>
<dbReference type="Pfam" id="PF02660">
    <property type="entry name" value="G3P_acyltransf"/>
    <property type="match status" value="1"/>
</dbReference>
<dbReference type="AlphaFoldDB" id="A0AAW9MZK5"/>
<evidence type="ECO:0000256" key="3">
    <source>
        <dbReference type="ARBA" id="ARBA00022679"/>
    </source>
</evidence>
<name>A0AAW9MZK5_9FIRM</name>
<dbReference type="EMBL" id="JAYKOT010000003">
    <property type="protein sequence ID" value="MEB3429492.1"/>
    <property type="molecule type" value="Genomic_DNA"/>
</dbReference>
<dbReference type="HAMAP" id="MF_01043">
    <property type="entry name" value="PlsY"/>
    <property type="match status" value="1"/>
</dbReference>
<protein>
    <recommendedName>
        <fullName evidence="10">Glycerol-3-phosphate acyltransferase</fullName>
    </recommendedName>
    <alternativeName>
        <fullName evidence="10">Acyl-PO4 G3P acyltransferase</fullName>
    </alternativeName>
    <alternativeName>
        <fullName evidence="10">Acyl-phosphate--glycerol-3-phosphate acyltransferase</fullName>
    </alternativeName>
    <alternativeName>
        <fullName evidence="10">G3P acyltransferase</fullName>
        <shortName evidence="10">GPAT</shortName>
        <ecNumber evidence="10">2.3.1.275</ecNumber>
    </alternativeName>
    <alternativeName>
        <fullName evidence="10">Lysophosphatidic acid synthase</fullName>
        <shortName evidence="10">LPA synthase</shortName>
    </alternativeName>
</protein>
<comment type="function">
    <text evidence="10">Catalyzes the transfer of an acyl group from acyl-phosphate (acyl-PO(4)) to glycerol-3-phosphate (G3P) to form lysophosphatidic acid (LPA). This enzyme utilizes acyl-phosphate as fatty acyl donor, but not acyl-CoA or acyl-ACP.</text>
</comment>
<dbReference type="PANTHER" id="PTHR30309">
    <property type="entry name" value="INNER MEMBRANE PROTEIN YGIH"/>
    <property type="match status" value="1"/>
</dbReference>
<keyword evidence="7 10" id="KW-0472">Membrane</keyword>
<keyword evidence="3 10" id="KW-0808">Transferase</keyword>
<feature type="transmembrane region" description="Helical" evidence="10">
    <location>
        <begin position="53"/>
        <end position="72"/>
    </location>
</feature>
<feature type="transmembrane region" description="Helical" evidence="10">
    <location>
        <begin position="120"/>
        <end position="140"/>
    </location>
</feature>
<dbReference type="Proteomes" id="UP001357733">
    <property type="component" value="Unassembled WGS sequence"/>
</dbReference>
<dbReference type="SMART" id="SM01207">
    <property type="entry name" value="G3P_acyltransf"/>
    <property type="match status" value="1"/>
</dbReference>
<evidence type="ECO:0000313" key="12">
    <source>
        <dbReference type="Proteomes" id="UP001357733"/>
    </source>
</evidence>
<evidence type="ECO:0000256" key="9">
    <source>
        <dbReference type="ARBA" id="ARBA00023264"/>
    </source>
</evidence>
<keyword evidence="2 10" id="KW-0444">Lipid biosynthesis</keyword>
<keyword evidence="12" id="KW-1185">Reference proteome</keyword>
<evidence type="ECO:0000256" key="6">
    <source>
        <dbReference type="ARBA" id="ARBA00023098"/>
    </source>
</evidence>
<evidence type="ECO:0000256" key="5">
    <source>
        <dbReference type="ARBA" id="ARBA00022989"/>
    </source>
</evidence>
<accession>A0AAW9MZK5</accession>
<comment type="similarity">
    <text evidence="10">Belongs to the PlsY family.</text>
</comment>
<evidence type="ECO:0000256" key="1">
    <source>
        <dbReference type="ARBA" id="ARBA00022475"/>
    </source>
</evidence>
<comment type="caution">
    <text evidence="11">The sequence shown here is derived from an EMBL/GenBank/DDBJ whole genome shotgun (WGS) entry which is preliminary data.</text>
</comment>
<keyword evidence="5 10" id="KW-1133">Transmembrane helix</keyword>
<keyword evidence="4 10" id="KW-0812">Transmembrane</keyword>
<sequence length="199" mass="22195">MKEYILSFIIAYLIGSFISAYLIGKIFFKKDIREYGSRNTGATNALRVFGKKVAIITLFFDLFKAVLSLYFIDSIFGNQIATYIAAIGVVIGHNFPIYFSFKGGKGIASSAGVLLYFNRYVFLLCLLTFLLVVVLSRMVSLGSIISSFLAPVYGYLLTKDLNFTLTLFILAILAILRHKKNIIRILNHSENKLSLGGKS</sequence>
<comment type="pathway">
    <text evidence="10">Lipid metabolism; phospholipid metabolism.</text>
</comment>
<gene>
    <name evidence="10 11" type="primary">plsY</name>
    <name evidence="11" type="ORF">VLK81_05620</name>
</gene>
<reference evidence="11 12" key="1">
    <citation type="submission" date="2024-01" db="EMBL/GenBank/DDBJ databases">
        <title>Complete genome sequence of Citroniella saccharovorans strain M6.X9, isolated from human fecal sample.</title>
        <authorList>
            <person name="Cheng G."/>
            <person name="Westerholm M."/>
            <person name="Schnurer A."/>
        </authorList>
    </citation>
    <scope>NUCLEOTIDE SEQUENCE [LARGE SCALE GENOMIC DNA]</scope>
    <source>
        <strain evidence="11 12">DSM 29873</strain>
    </source>
</reference>
<evidence type="ECO:0000256" key="7">
    <source>
        <dbReference type="ARBA" id="ARBA00023136"/>
    </source>
</evidence>
<dbReference type="PANTHER" id="PTHR30309:SF0">
    <property type="entry name" value="GLYCEROL-3-PHOSPHATE ACYLTRANSFERASE-RELATED"/>
    <property type="match status" value="1"/>
</dbReference>
<comment type="subunit">
    <text evidence="10">Probably interacts with PlsX.</text>
</comment>
<evidence type="ECO:0000256" key="8">
    <source>
        <dbReference type="ARBA" id="ARBA00023209"/>
    </source>
</evidence>
<keyword evidence="8 10" id="KW-0594">Phospholipid biosynthesis</keyword>
<dbReference type="NCBIfam" id="TIGR00023">
    <property type="entry name" value="glycerol-3-phosphate 1-O-acyltransferase PlsY"/>
    <property type="match status" value="1"/>
</dbReference>
<evidence type="ECO:0000256" key="4">
    <source>
        <dbReference type="ARBA" id="ARBA00022692"/>
    </source>
</evidence>
<organism evidence="11 12">
    <name type="scientific">Citroniella saccharovorans</name>
    <dbReference type="NCBI Taxonomy" id="2053367"/>
    <lineage>
        <taxon>Bacteria</taxon>
        <taxon>Bacillati</taxon>
        <taxon>Bacillota</taxon>
        <taxon>Tissierellia</taxon>
        <taxon>Tissierellales</taxon>
        <taxon>Peptoniphilaceae</taxon>
        <taxon>Citroniella</taxon>
    </lineage>
</organism>
<keyword evidence="6 10" id="KW-0443">Lipid metabolism</keyword>
<dbReference type="GO" id="GO:0008654">
    <property type="term" value="P:phospholipid biosynthetic process"/>
    <property type="evidence" value="ECO:0007669"/>
    <property type="project" value="UniProtKB-UniRule"/>
</dbReference>